<sequence length="94" mass="10362">MPAYSLVGGITSRWMRSRLITKRVLAFLVGVGGDLPHSDDGNVSPSGRGRSWQGMAIMTPTSVSELSWRPFFNCFWMLRQGGGGRLVLVPAYFL</sequence>
<protein>
    <submittedName>
        <fullName evidence="2">Uncharacterized protein</fullName>
    </submittedName>
</protein>
<name>A0A4Y2VK96_ARAVE</name>
<evidence type="ECO:0000313" key="1">
    <source>
        <dbReference type="EMBL" id="GBO25300.1"/>
    </source>
</evidence>
<evidence type="ECO:0000313" key="3">
    <source>
        <dbReference type="Proteomes" id="UP000499080"/>
    </source>
</evidence>
<comment type="caution">
    <text evidence="2">The sequence shown here is derived from an EMBL/GenBank/DDBJ whole genome shotgun (WGS) entry which is preliminary data.</text>
</comment>
<dbReference type="EMBL" id="BGPR01048279">
    <property type="protein sequence ID" value="GBO25300.1"/>
    <property type="molecule type" value="Genomic_DNA"/>
</dbReference>
<dbReference type="EMBL" id="BGPR01048688">
    <property type="protein sequence ID" value="GBO25719.1"/>
    <property type="molecule type" value="Genomic_DNA"/>
</dbReference>
<dbReference type="AlphaFoldDB" id="A0A4Y2VK96"/>
<reference evidence="2 3" key="1">
    <citation type="journal article" date="2019" name="Sci. Rep.">
        <title>Orb-weaving spider Araneus ventricosus genome elucidates the spidroin gene catalogue.</title>
        <authorList>
            <person name="Kono N."/>
            <person name="Nakamura H."/>
            <person name="Ohtoshi R."/>
            <person name="Moran D.A.P."/>
            <person name="Shinohara A."/>
            <person name="Yoshida Y."/>
            <person name="Fujiwara M."/>
            <person name="Mori M."/>
            <person name="Tomita M."/>
            <person name="Arakawa K."/>
        </authorList>
    </citation>
    <scope>NUCLEOTIDE SEQUENCE [LARGE SCALE GENOMIC DNA]</scope>
</reference>
<dbReference type="Proteomes" id="UP000499080">
    <property type="component" value="Unassembled WGS sequence"/>
</dbReference>
<accession>A0A4Y2VK96</accession>
<evidence type="ECO:0000313" key="2">
    <source>
        <dbReference type="EMBL" id="GBO25719.1"/>
    </source>
</evidence>
<proteinExistence type="predicted"/>
<gene>
    <name evidence="1" type="ORF">AVEN_268369_1</name>
    <name evidence="2" type="ORF">AVEN_58689_1</name>
</gene>
<organism evidence="2 3">
    <name type="scientific">Araneus ventricosus</name>
    <name type="common">Orbweaver spider</name>
    <name type="synonym">Epeira ventricosa</name>
    <dbReference type="NCBI Taxonomy" id="182803"/>
    <lineage>
        <taxon>Eukaryota</taxon>
        <taxon>Metazoa</taxon>
        <taxon>Ecdysozoa</taxon>
        <taxon>Arthropoda</taxon>
        <taxon>Chelicerata</taxon>
        <taxon>Arachnida</taxon>
        <taxon>Araneae</taxon>
        <taxon>Araneomorphae</taxon>
        <taxon>Entelegynae</taxon>
        <taxon>Araneoidea</taxon>
        <taxon>Araneidae</taxon>
        <taxon>Araneus</taxon>
    </lineage>
</organism>
<keyword evidence="3" id="KW-1185">Reference proteome</keyword>